<dbReference type="OrthoDB" id="148351at2"/>
<evidence type="ECO:0000259" key="8">
    <source>
        <dbReference type="Pfam" id="PF00892"/>
    </source>
</evidence>
<reference evidence="10 11" key="1">
    <citation type="journal article" date="2019" name="Sci. Rep.">
        <title>Differences in resource use lead to coexistence of seed-transmitted microbial populations.</title>
        <authorList>
            <person name="Torres-Cortes G."/>
            <person name="Garcia B.J."/>
            <person name="Compant S."/>
            <person name="Rezki S."/>
            <person name="Jones P."/>
            <person name="Preveaux A."/>
            <person name="Briand M."/>
            <person name="Roulet A."/>
            <person name="Bouchez O."/>
            <person name="Jacobson D."/>
            <person name="Barret M."/>
        </authorList>
    </citation>
    <scope>NUCLEOTIDE SEQUENCE [LARGE SCALE GENOMIC DNA]</scope>
    <source>
        <strain evidence="10 11">CFBP13511</strain>
    </source>
</reference>
<dbReference type="GeneID" id="67475506"/>
<dbReference type="InterPro" id="IPR037185">
    <property type="entry name" value="EmrE-like"/>
</dbReference>
<name>A0A4U3FDB7_9GAMM</name>
<evidence type="ECO:0000256" key="1">
    <source>
        <dbReference type="ARBA" id="ARBA00004651"/>
    </source>
</evidence>
<dbReference type="PROSITE" id="PS51257">
    <property type="entry name" value="PROKAR_LIPOPROTEIN"/>
    <property type="match status" value="1"/>
</dbReference>
<evidence type="ECO:0000313" key="11">
    <source>
        <dbReference type="Proteomes" id="UP000306393"/>
    </source>
</evidence>
<evidence type="ECO:0000313" key="12">
    <source>
        <dbReference type="Proteomes" id="UP000661012"/>
    </source>
</evidence>
<evidence type="ECO:0000313" key="10">
    <source>
        <dbReference type="EMBL" id="TKJ91773.1"/>
    </source>
</evidence>
<evidence type="ECO:0000256" key="7">
    <source>
        <dbReference type="SAM" id="Phobius"/>
    </source>
</evidence>
<dbReference type="AlphaFoldDB" id="A0A4U3FDB7"/>
<dbReference type="Proteomes" id="UP000306393">
    <property type="component" value="Unassembled WGS sequence"/>
</dbReference>
<feature type="transmembrane region" description="Helical" evidence="7">
    <location>
        <begin position="128"/>
        <end position="148"/>
    </location>
</feature>
<dbReference type="EMBL" id="QGAC01000006">
    <property type="protein sequence ID" value="TKJ91773.1"/>
    <property type="molecule type" value="Genomic_DNA"/>
</dbReference>
<evidence type="ECO:0000256" key="6">
    <source>
        <dbReference type="ARBA" id="ARBA00023136"/>
    </source>
</evidence>
<dbReference type="Proteomes" id="UP000661012">
    <property type="component" value="Unassembled WGS sequence"/>
</dbReference>
<feature type="transmembrane region" description="Helical" evidence="7">
    <location>
        <begin position="250"/>
        <end position="270"/>
    </location>
</feature>
<dbReference type="STRING" id="1219360.GCA_001571305_01672"/>
<organism evidence="10 11">
    <name type="scientific">Erwinia persicina</name>
    <dbReference type="NCBI Taxonomy" id="55211"/>
    <lineage>
        <taxon>Bacteria</taxon>
        <taxon>Pseudomonadati</taxon>
        <taxon>Pseudomonadota</taxon>
        <taxon>Gammaproteobacteria</taxon>
        <taxon>Enterobacterales</taxon>
        <taxon>Erwiniaceae</taxon>
        <taxon>Erwinia</taxon>
    </lineage>
</organism>
<comment type="subcellular location">
    <subcellularLocation>
        <location evidence="1">Cell membrane</location>
        <topology evidence="1">Multi-pass membrane protein</topology>
    </subcellularLocation>
</comment>
<dbReference type="RefSeq" id="WP_062744159.1">
    <property type="nucleotide sequence ID" value="NZ_CP082141.1"/>
</dbReference>
<proteinExistence type="inferred from homology"/>
<keyword evidence="6 7" id="KW-0472">Membrane</keyword>
<accession>A0A4U3FDB7</accession>
<dbReference type="PANTHER" id="PTHR22911">
    <property type="entry name" value="ACYL-MALONYL CONDENSING ENZYME-RELATED"/>
    <property type="match status" value="1"/>
</dbReference>
<gene>
    <name evidence="10" type="ORF">EpCFBP13511_07425</name>
    <name evidence="9" type="ORF">IFT93_11540</name>
</gene>
<evidence type="ECO:0000256" key="2">
    <source>
        <dbReference type="ARBA" id="ARBA00007362"/>
    </source>
</evidence>
<sequence>MRSSPSPSTGVSMKIAGALTSTLMMACVKGLDGGIPVGEVIFFRSFVALIPLFIWLWCQGNILDGIRTRNVKGHFIRGLAGTGGLYFSYLALIYISLTDVTAINYAAPLFTVIMAAIFLREKVKYHRWVAVIAGFAGILVMLSGQLFFSSGGAFTTISWLSTLGMVLALMAAVCIATASIQIRYLNGIEKPGAIAFWFAITTTLTSLLTLWFGWSVPSGRQLLLLLGCGLLGGITQILLTLSLKYADASLLAPFDYSTLLWSVFIGYLFWDTLPESATIIGAGLVVTGGIISMYFERRQRRAITPLNVSG</sequence>
<evidence type="ECO:0000256" key="4">
    <source>
        <dbReference type="ARBA" id="ARBA00022692"/>
    </source>
</evidence>
<dbReference type="EMBL" id="JACYNN010000006">
    <property type="protein sequence ID" value="MBD8107042.1"/>
    <property type="molecule type" value="Genomic_DNA"/>
</dbReference>
<keyword evidence="3" id="KW-1003">Cell membrane</keyword>
<comment type="similarity">
    <text evidence="2">Belongs to the EamA transporter family.</text>
</comment>
<feature type="transmembrane region" description="Helical" evidence="7">
    <location>
        <begin position="160"/>
        <end position="182"/>
    </location>
</feature>
<feature type="transmembrane region" description="Helical" evidence="7">
    <location>
        <begin position="194"/>
        <end position="216"/>
    </location>
</feature>
<evidence type="ECO:0000313" key="9">
    <source>
        <dbReference type="EMBL" id="MBD8107042.1"/>
    </source>
</evidence>
<feature type="transmembrane region" description="Helical" evidence="7">
    <location>
        <begin position="102"/>
        <end position="119"/>
    </location>
</feature>
<dbReference type="PANTHER" id="PTHR22911:SF6">
    <property type="entry name" value="SOLUTE CARRIER FAMILY 35 MEMBER G1"/>
    <property type="match status" value="1"/>
</dbReference>
<protein>
    <submittedName>
        <fullName evidence="9">DMT family transporter</fullName>
    </submittedName>
    <submittedName>
        <fullName evidence="10">EamA/RhaT family transporter</fullName>
    </submittedName>
</protein>
<feature type="domain" description="EamA" evidence="8">
    <location>
        <begin position="163"/>
        <end position="291"/>
    </location>
</feature>
<feature type="transmembrane region" description="Helical" evidence="7">
    <location>
        <begin position="40"/>
        <end position="63"/>
    </location>
</feature>
<feature type="transmembrane region" description="Helical" evidence="7">
    <location>
        <begin position="222"/>
        <end position="243"/>
    </location>
</feature>
<keyword evidence="4 7" id="KW-0812">Transmembrane</keyword>
<evidence type="ECO:0000256" key="5">
    <source>
        <dbReference type="ARBA" id="ARBA00022989"/>
    </source>
</evidence>
<dbReference type="InterPro" id="IPR000620">
    <property type="entry name" value="EamA_dom"/>
</dbReference>
<comment type="caution">
    <text evidence="10">The sequence shown here is derived from an EMBL/GenBank/DDBJ whole genome shotgun (WGS) entry which is preliminary data.</text>
</comment>
<evidence type="ECO:0000256" key="3">
    <source>
        <dbReference type="ARBA" id="ARBA00022475"/>
    </source>
</evidence>
<reference evidence="9 12" key="2">
    <citation type="journal article" date="2020" name="FEMS Microbiol. Ecol.">
        <title>Temporal dynamics of bacterial communities during seed development and maturation.</title>
        <authorList>
            <person name="Chesneau G."/>
            <person name="Torres-Cortes G."/>
            <person name="Briand M."/>
            <person name="Darrasse A."/>
            <person name="Preveaux A."/>
            <person name="Marais C."/>
            <person name="Jacques M.A."/>
            <person name="Shade A."/>
            <person name="Barret M."/>
        </authorList>
    </citation>
    <scope>NUCLEOTIDE SEQUENCE [LARGE SCALE GENOMIC DNA]</scope>
    <source>
        <strain evidence="9 12">CFBP13732</strain>
    </source>
</reference>
<keyword evidence="5 7" id="KW-1133">Transmembrane helix</keyword>
<dbReference type="Pfam" id="PF00892">
    <property type="entry name" value="EamA"/>
    <property type="match status" value="2"/>
</dbReference>
<dbReference type="SUPFAM" id="SSF103481">
    <property type="entry name" value="Multidrug resistance efflux transporter EmrE"/>
    <property type="match status" value="2"/>
</dbReference>
<feature type="domain" description="EamA" evidence="8">
    <location>
        <begin position="10"/>
        <end position="142"/>
    </location>
</feature>
<feature type="transmembrane region" description="Helical" evidence="7">
    <location>
        <begin position="75"/>
        <end position="96"/>
    </location>
</feature>
<dbReference type="GO" id="GO:0016020">
    <property type="term" value="C:membrane"/>
    <property type="evidence" value="ECO:0007669"/>
    <property type="project" value="UniProtKB-SubCell"/>
</dbReference>
<keyword evidence="12" id="KW-1185">Reference proteome</keyword>
<feature type="transmembrane region" description="Helical" evidence="7">
    <location>
        <begin position="276"/>
        <end position="295"/>
    </location>
</feature>